<keyword evidence="10" id="KW-1185">Reference proteome</keyword>
<dbReference type="PANTHER" id="PTHR30151">
    <property type="entry name" value="ALKANE SULFONATE ABC TRANSPORTER-RELATED, MEMBRANE SUBUNIT"/>
    <property type="match status" value="1"/>
</dbReference>
<dbReference type="InterPro" id="IPR000515">
    <property type="entry name" value="MetI-like"/>
</dbReference>
<comment type="subcellular location">
    <subcellularLocation>
        <location evidence="1 7">Cell membrane</location>
        <topology evidence="1 7">Multi-pass membrane protein</topology>
    </subcellularLocation>
</comment>
<keyword evidence="5 7" id="KW-1133">Transmembrane helix</keyword>
<gene>
    <name evidence="9" type="primary">ssuC_2</name>
    <name evidence="9" type="ORF">ROJ8625_00011</name>
</gene>
<feature type="transmembrane region" description="Helical" evidence="7">
    <location>
        <begin position="199"/>
        <end position="219"/>
    </location>
</feature>
<feature type="transmembrane region" description="Helical" evidence="7">
    <location>
        <begin position="171"/>
        <end position="193"/>
    </location>
</feature>
<name>A0A1X6Y308_9RHOB</name>
<dbReference type="Pfam" id="PF00528">
    <property type="entry name" value="BPD_transp_1"/>
    <property type="match status" value="1"/>
</dbReference>
<evidence type="ECO:0000256" key="4">
    <source>
        <dbReference type="ARBA" id="ARBA00022692"/>
    </source>
</evidence>
<dbReference type="Gene3D" id="1.10.3720.10">
    <property type="entry name" value="MetI-like"/>
    <property type="match status" value="1"/>
</dbReference>
<evidence type="ECO:0000313" key="10">
    <source>
        <dbReference type="Proteomes" id="UP000193570"/>
    </source>
</evidence>
<sequence length="333" mass="34203">MTDTAPISGQGAGIGRSARAALWMRGIGHTLVPVATIVAAILGLWYLACIPMNAQSSVLAAARAGIAVTPESPAERRQMGGLALALANPEVAVSGAFGQDRARLPAPHQVAAELWAGTAGEPIGSNRSLVYHGWVTLSATLLGFVIGTGLGIALAVGIVHSRVMDMSVLPWAIVSQTVPIIAIAPMIIVVLYSIGIQGIVPKAVISAYLSFFPVVVGMVKGLRSPDGMQLDLLATYGASKAQIFRKLRLPASMPYLFASLKIGIAASLVGAIVGELPTGASAGFGARLLAGSYYGQTEQIWAALFAAAILAALCVGALGVVERALLGRMGMRS</sequence>
<dbReference type="GO" id="GO:0055085">
    <property type="term" value="P:transmembrane transport"/>
    <property type="evidence" value="ECO:0007669"/>
    <property type="project" value="InterPro"/>
</dbReference>
<organism evidence="9 10">
    <name type="scientific">Roseivivax jejudonensis</name>
    <dbReference type="NCBI Taxonomy" id="1529041"/>
    <lineage>
        <taxon>Bacteria</taxon>
        <taxon>Pseudomonadati</taxon>
        <taxon>Pseudomonadota</taxon>
        <taxon>Alphaproteobacteria</taxon>
        <taxon>Rhodobacterales</taxon>
        <taxon>Roseobacteraceae</taxon>
        <taxon>Roseivivax</taxon>
    </lineage>
</organism>
<protein>
    <submittedName>
        <fullName evidence="9">Putative aliphatic sulfonates transport permease protein SsuC</fullName>
    </submittedName>
</protein>
<keyword evidence="6 7" id="KW-0472">Membrane</keyword>
<feature type="transmembrane region" description="Helical" evidence="7">
    <location>
        <begin position="255"/>
        <end position="280"/>
    </location>
</feature>
<dbReference type="PANTHER" id="PTHR30151:SF20">
    <property type="entry name" value="ABC TRANSPORTER PERMEASE PROTEIN HI_0355-RELATED"/>
    <property type="match status" value="1"/>
</dbReference>
<evidence type="ECO:0000256" key="6">
    <source>
        <dbReference type="ARBA" id="ARBA00023136"/>
    </source>
</evidence>
<dbReference type="PROSITE" id="PS50928">
    <property type="entry name" value="ABC_TM1"/>
    <property type="match status" value="1"/>
</dbReference>
<evidence type="ECO:0000256" key="1">
    <source>
        <dbReference type="ARBA" id="ARBA00004651"/>
    </source>
</evidence>
<dbReference type="OrthoDB" id="4926350at2"/>
<dbReference type="CDD" id="cd06261">
    <property type="entry name" value="TM_PBP2"/>
    <property type="match status" value="1"/>
</dbReference>
<feature type="transmembrane region" description="Helical" evidence="7">
    <location>
        <begin position="300"/>
        <end position="321"/>
    </location>
</feature>
<evidence type="ECO:0000256" key="3">
    <source>
        <dbReference type="ARBA" id="ARBA00022475"/>
    </source>
</evidence>
<feature type="transmembrane region" description="Helical" evidence="7">
    <location>
        <begin position="26"/>
        <end position="48"/>
    </location>
</feature>
<proteinExistence type="inferred from homology"/>
<dbReference type="InterPro" id="IPR035906">
    <property type="entry name" value="MetI-like_sf"/>
</dbReference>
<dbReference type="SUPFAM" id="SSF161098">
    <property type="entry name" value="MetI-like"/>
    <property type="match status" value="1"/>
</dbReference>
<feature type="transmembrane region" description="Helical" evidence="7">
    <location>
        <begin position="134"/>
        <end position="159"/>
    </location>
</feature>
<keyword evidence="2 7" id="KW-0813">Transport</keyword>
<feature type="domain" description="ABC transmembrane type-1" evidence="8">
    <location>
        <begin position="129"/>
        <end position="322"/>
    </location>
</feature>
<keyword evidence="3" id="KW-1003">Cell membrane</keyword>
<evidence type="ECO:0000313" key="9">
    <source>
        <dbReference type="EMBL" id="SLN09530.1"/>
    </source>
</evidence>
<dbReference type="Proteomes" id="UP000193570">
    <property type="component" value="Unassembled WGS sequence"/>
</dbReference>
<accession>A0A1X6Y308</accession>
<comment type="similarity">
    <text evidence="7">Belongs to the binding-protein-dependent transport system permease family.</text>
</comment>
<evidence type="ECO:0000256" key="5">
    <source>
        <dbReference type="ARBA" id="ARBA00022989"/>
    </source>
</evidence>
<dbReference type="EMBL" id="FWFK01000001">
    <property type="protein sequence ID" value="SLN09530.1"/>
    <property type="molecule type" value="Genomic_DNA"/>
</dbReference>
<evidence type="ECO:0000259" key="8">
    <source>
        <dbReference type="PROSITE" id="PS50928"/>
    </source>
</evidence>
<evidence type="ECO:0000256" key="7">
    <source>
        <dbReference type="RuleBase" id="RU363032"/>
    </source>
</evidence>
<keyword evidence="4 7" id="KW-0812">Transmembrane</keyword>
<dbReference type="AlphaFoldDB" id="A0A1X6Y308"/>
<evidence type="ECO:0000256" key="2">
    <source>
        <dbReference type="ARBA" id="ARBA00022448"/>
    </source>
</evidence>
<reference evidence="9 10" key="1">
    <citation type="submission" date="2017-03" db="EMBL/GenBank/DDBJ databases">
        <authorList>
            <person name="Afonso C.L."/>
            <person name="Miller P.J."/>
            <person name="Scott M.A."/>
            <person name="Spackman E."/>
            <person name="Goraichik I."/>
            <person name="Dimitrov K.M."/>
            <person name="Suarez D.L."/>
            <person name="Swayne D.E."/>
        </authorList>
    </citation>
    <scope>NUCLEOTIDE SEQUENCE [LARGE SCALE GENOMIC DNA]</scope>
    <source>
        <strain evidence="9 10">CECT 8625</strain>
    </source>
</reference>
<dbReference type="GO" id="GO:0005886">
    <property type="term" value="C:plasma membrane"/>
    <property type="evidence" value="ECO:0007669"/>
    <property type="project" value="UniProtKB-SubCell"/>
</dbReference>